<proteinExistence type="predicted"/>
<protein>
    <submittedName>
        <fullName evidence="1">Uncharacterized protein</fullName>
    </submittedName>
</protein>
<organism evidence="1 2">
    <name type="scientific">Armillaria solidipes</name>
    <dbReference type="NCBI Taxonomy" id="1076256"/>
    <lineage>
        <taxon>Eukaryota</taxon>
        <taxon>Fungi</taxon>
        <taxon>Dikarya</taxon>
        <taxon>Basidiomycota</taxon>
        <taxon>Agaricomycotina</taxon>
        <taxon>Agaricomycetes</taxon>
        <taxon>Agaricomycetidae</taxon>
        <taxon>Agaricales</taxon>
        <taxon>Marasmiineae</taxon>
        <taxon>Physalacriaceae</taxon>
        <taxon>Armillaria</taxon>
    </lineage>
</organism>
<accession>A0A2H3AZM3</accession>
<dbReference type="EMBL" id="KZ293489">
    <property type="protein sequence ID" value="PBK60272.1"/>
    <property type="molecule type" value="Genomic_DNA"/>
</dbReference>
<reference evidence="2" key="1">
    <citation type="journal article" date="2017" name="Nat. Ecol. Evol.">
        <title>Genome expansion and lineage-specific genetic innovations in the forest pathogenic fungi Armillaria.</title>
        <authorList>
            <person name="Sipos G."/>
            <person name="Prasanna A.N."/>
            <person name="Walter M.C."/>
            <person name="O'Connor E."/>
            <person name="Balint B."/>
            <person name="Krizsan K."/>
            <person name="Kiss B."/>
            <person name="Hess J."/>
            <person name="Varga T."/>
            <person name="Slot J."/>
            <person name="Riley R."/>
            <person name="Boka B."/>
            <person name="Rigling D."/>
            <person name="Barry K."/>
            <person name="Lee J."/>
            <person name="Mihaltcheva S."/>
            <person name="LaButti K."/>
            <person name="Lipzen A."/>
            <person name="Waldron R."/>
            <person name="Moloney N.M."/>
            <person name="Sperisen C."/>
            <person name="Kredics L."/>
            <person name="Vagvoelgyi C."/>
            <person name="Patrignani A."/>
            <person name="Fitzpatrick D."/>
            <person name="Nagy I."/>
            <person name="Doyle S."/>
            <person name="Anderson J.B."/>
            <person name="Grigoriev I.V."/>
            <person name="Gueldener U."/>
            <person name="Muensterkoetter M."/>
            <person name="Nagy L.G."/>
        </authorList>
    </citation>
    <scope>NUCLEOTIDE SEQUENCE [LARGE SCALE GENOMIC DNA]</scope>
    <source>
        <strain evidence="2">28-4</strain>
    </source>
</reference>
<evidence type="ECO:0000313" key="1">
    <source>
        <dbReference type="EMBL" id="PBK60272.1"/>
    </source>
</evidence>
<feature type="non-terminal residue" evidence="1">
    <location>
        <position position="1"/>
    </location>
</feature>
<dbReference type="STRING" id="1076256.A0A2H3AZM3"/>
<evidence type="ECO:0000313" key="2">
    <source>
        <dbReference type="Proteomes" id="UP000218334"/>
    </source>
</evidence>
<feature type="non-terminal residue" evidence="1">
    <location>
        <position position="89"/>
    </location>
</feature>
<gene>
    <name evidence="1" type="ORF">ARMSODRAFT_857659</name>
</gene>
<name>A0A2H3AZM3_9AGAR</name>
<keyword evidence="2" id="KW-1185">Reference proteome</keyword>
<dbReference type="Proteomes" id="UP000218334">
    <property type="component" value="Unassembled WGS sequence"/>
</dbReference>
<sequence>INASVSQTTRFAPFELNGGYLPSMLREFREKDQPPPGIKKFASQTLAILAEAHDTIIKSHVFQTHHTNKKRSSEPPIQEGDLVYLSTCN</sequence>
<dbReference type="AlphaFoldDB" id="A0A2H3AZM3"/>